<evidence type="ECO:0000313" key="6">
    <source>
        <dbReference type="Proteomes" id="UP000177798"/>
    </source>
</evidence>
<dbReference type="Pfam" id="PF00787">
    <property type="entry name" value="PX"/>
    <property type="match status" value="1"/>
</dbReference>
<feature type="domain" description="PXA" evidence="4">
    <location>
        <begin position="103"/>
        <end position="285"/>
    </location>
</feature>
<evidence type="ECO:0000256" key="3">
    <source>
        <dbReference type="SAM" id="Phobius"/>
    </source>
</evidence>
<feature type="region of interest" description="Disordered" evidence="2">
    <location>
        <begin position="375"/>
        <end position="472"/>
    </location>
</feature>
<evidence type="ECO:0000259" key="4">
    <source>
        <dbReference type="PROSITE" id="PS51207"/>
    </source>
</evidence>
<proteinExistence type="inferred from homology"/>
<comment type="similarity">
    <text evidence="1">Belongs to the sorting nexin family.</text>
</comment>
<feature type="compositionally biased region" description="Low complexity" evidence="2">
    <location>
        <begin position="427"/>
        <end position="445"/>
    </location>
</feature>
<dbReference type="PANTHER" id="PTHR22775:SF47">
    <property type="entry name" value="MEIOTICALLY UP-REGULATED GENE 122 PROTEIN"/>
    <property type="match status" value="1"/>
</dbReference>
<dbReference type="Proteomes" id="UP000177798">
    <property type="component" value="Chromosome 9"/>
</dbReference>
<keyword evidence="3" id="KW-0472">Membrane</keyword>
<feature type="compositionally biased region" description="Polar residues" evidence="2">
    <location>
        <begin position="729"/>
        <end position="754"/>
    </location>
</feature>
<dbReference type="CDD" id="cd06093">
    <property type="entry name" value="PX_domain"/>
    <property type="match status" value="1"/>
</dbReference>
<organism evidence="5 6">
    <name type="scientific">Sclerotinia sclerotiorum (strain ATCC 18683 / 1980 / Ss-1)</name>
    <name type="common">White mold</name>
    <name type="synonym">Whetzelinia sclerotiorum</name>
    <dbReference type="NCBI Taxonomy" id="665079"/>
    <lineage>
        <taxon>Eukaryota</taxon>
        <taxon>Fungi</taxon>
        <taxon>Dikarya</taxon>
        <taxon>Ascomycota</taxon>
        <taxon>Pezizomycotina</taxon>
        <taxon>Leotiomycetes</taxon>
        <taxon>Helotiales</taxon>
        <taxon>Sclerotiniaceae</taxon>
        <taxon>Sclerotinia</taxon>
    </lineage>
</organism>
<evidence type="ECO:0000256" key="2">
    <source>
        <dbReference type="SAM" id="MobiDB-lite"/>
    </source>
</evidence>
<evidence type="ECO:0000313" key="5">
    <source>
        <dbReference type="EMBL" id="APA12355.1"/>
    </source>
</evidence>
<dbReference type="VEuPathDB" id="FungiDB:sscle_09g071250"/>
<dbReference type="Pfam" id="PF02194">
    <property type="entry name" value="PXA"/>
    <property type="match status" value="1"/>
</dbReference>
<protein>
    <recommendedName>
        <fullName evidence="4">PXA domain-containing protein</fullName>
    </recommendedName>
</protein>
<keyword evidence="3" id="KW-0812">Transmembrane</keyword>
<dbReference type="PROSITE" id="PS51207">
    <property type="entry name" value="PXA"/>
    <property type="match status" value="1"/>
</dbReference>
<name>A0A1D9QBM7_SCLS1</name>
<dbReference type="PANTHER" id="PTHR22775">
    <property type="entry name" value="SORTING NEXIN"/>
    <property type="match status" value="1"/>
</dbReference>
<dbReference type="RefSeq" id="XP_001588173.1">
    <property type="nucleotide sequence ID" value="XM_001588123.1"/>
</dbReference>
<dbReference type="SMART" id="SM00313">
    <property type="entry name" value="PXA"/>
    <property type="match status" value="1"/>
</dbReference>
<feature type="compositionally biased region" description="Low complexity" evidence="2">
    <location>
        <begin position="651"/>
        <end position="663"/>
    </location>
</feature>
<dbReference type="AlphaFoldDB" id="A0A1D9QBM7"/>
<keyword evidence="3" id="KW-1133">Transmembrane helix</keyword>
<feature type="compositionally biased region" description="Polar residues" evidence="2">
    <location>
        <begin position="399"/>
        <end position="411"/>
    </location>
</feature>
<dbReference type="SUPFAM" id="SSF64268">
    <property type="entry name" value="PX domain"/>
    <property type="match status" value="1"/>
</dbReference>
<gene>
    <name evidence="5" type="ORF">sscle_09g071250</name>
</gene>
<dbReference type="InterPro" id="IPR001683">
    <property type="entry name" value="PX_dom"/>
</dbReference>
<feature type="compositionally biased region" description="Polar residues" evidence="2">
    <location>
        <begin position="670"/>
        <end position="680"/>
    </location>
</feature>
<dbReference type="InterPro" id="IPR013937">
    <property type="entry name" value="Sorting_nexin_C"/>
</dbReference>
<evidence type="ECO:0000256" key="1">
    <source>
        <dbReference type="ARBA" id="ARBA00010883"/>
    </source>
</evidence>
<feature type="transmembrane region" description="Helical" evidence="3">
    <location>
        <begin position="34"/>
        <end position="65"/>
    </location>
</feature>
<feature type="compositionally biased region" description="Polar residues" evidence="2">
    <location>
        <begin position="382"/>
        <end position="392"/>
    </location>
</feature>
<dbReference type="GO" id="GO:0035091">
    <property type="term" value="F:phosphatidylinositol binding"/>
    <property type="evidence" value="ECO:0007669"/>
    <property type="project" value="InterPro"/>
</dbReference>
<feature type="compositionally biased region" description="Polar residues" evidence="2">
    <location>
        <begin position="459"/>
        <end position="472"/>
    </location>
</feature>
<dbReference type="Pfam" id="PF08628">
    <property type="entry name" value="Nexin_C"/>
    <property type="match status" value="1"/>
</dbReference>
<dbReference type="OrthoDB" id="41200at2759"/>
<feature type="compositionally biased region" description="Basic and acidic residues" evidence="2">
    <location>
        <begin position="682"/>
        <end position="693"/>
    </location>
</feature>
<dbReference type="FunFam" id="3.30.1520.10:FF:000065">
    <property type="entry name" value="PX domain protein (AFU_orthologue AFUA_2G07450)"/>
    <property type="match status" value="1"/>
</dbReference>
<accession>A0A1D9QBM7</accession>
<sequence>MDSSNESKVAEGATNDHAITRLLRFLSAASNEQLVLIALALAFTIYIIIDGLFILLLGALGGVILHTVWTDKSVTPVVDLYVKPDNVQVELVESTGNNFEKFRPKTAIALNELVDAIVRDYVKHWYNPILPSDETFLIATRLSLTRFILSMSQRLSRKRPADTLLNFLTNSSSIAIVVLNELANATSGTQGTIGPVEEMVTNYLTANQDCNLANIMNEKQQRKQFQLAADDILQNFLEKSLYDSGPVRIFLREILAGVVLEMTLKSCSKPEFINGWIVYLLEDGEPGLGQAIDDAMDRRNIHDPFSDIDGNVGNVSLARSSKSLRHQRRISDEEATNEALAETQRLSMLIAEEEAKKLAQIDSIKDEEDKVLGDKNIKENIQPESTLVSPTNGIPPHTPITNSRPSVSGSDSKGRSPVSPDSKNHMSPISPISPTTPATPQTTSSFTNFDQIVPPTPIALQSNPASPQRQKTVSLTLHNANIIIYDDSVASDKGKIKSKPTMDYMLQIEPESSIHPGWMIVRRYSDFETLHEVLGRIAKVSGARAFIEQHQDLPKWKSNTKPLLRGELERYVKDALVHQALAESEGMKRFLEKDQGTMPAPVTKAGFAWPTSSLENMGKGMIDTLKNAPKGAAAGVTGVFSNIGSLAQKRSSQSSLQSQNRISAPALSRVDSTTSSNGSFFETKRGRLSEDSSKAASVVSHPGKTVSLGRKLSRGSIPGAVEESGIRTRGSSVSSHMSATYSPLHSREPSQTSWIKPEDTPLSSPTTKDSQELRLPPPPTEMPDDYTSQAAVEKPSQAIVDNENTVTPAPSNEKEIEAVLDNSSTPALVSEKETKAVLENCSSPVSLGEKKTKAVLNNSGTPAPLNEEETKVAIELLFAVITELYTLSSAWTIRRTLLTAAKSLLLRPGNPALSSIQALIQDSVIAAYTSDAGIASSVRKLRENALPTETELKTWPAEMSAEDKEKLRVKARKLLIERGMPVALTGVMGQVATGEALGKLFDALQCENVARGLICGMLLRGVKAITH</sequence>
<feature type="region of interest" description="Disordered" evidence="2">
    <location>
        <begin position="651"/>
        <end position="786"/>
    </location>
</feature>
<dbReference type="InterPro" id="IPR036871">
    <property type="entry name" value="PX_dom_sf"/>
</dbReference>
<dbReference type="EMBL" id="CP017822">
    <property type="protein sequence ID" value="APA12355.1"/>
    <property type="molecule type" value="Genomic_DNA"/>
</dbReference>
<dbReference type="OMA" id="INGWIIH"/>
<dbReference type="KEGG" id="ssl:SS1G_10619"/>
<reference evidence="6" key="1">
    <citation type="journal article" date="2017" name="Genome Biol. Evol.">
        <title>The complete genome sequence of the phytopathogenic fungus Sclerotinia sclerotiorum reveals insights into the genome architecture of broad host range pathogens.</title>
        <authorList>
            <person name="Derbyshire M."/>
            <person name="Denton-Giles M."/>
            <person name="Hegedus D."/>
            <person name="Seifbarghy S."/>
            <person name="Rollins J."/>
            <person name="van Kan J."/>
            <person name="Seidl M.F."/>
            <person name="Faino L."/>
            <person name="Mbengue M."/>
            <person name="Navaud O."/>
            <person name="Raffaele S."/>
            <person name="Hammond-Kosack K."/>
            <person name="Heard S."/>
            <person name="Oliver R."/>
        </authorList>
    </citation>
    <scope>NUCLEOTIDE SEQUENCE [LARGE SCALE GENOMIC DNA]</scope>
    <source>
        <strain evidence="6">ATCC 18683 / 1980 / Ss-1</strain>
    </source>
</reference>
<dbReference type="InterPro" id="IPR003114">
    <property type="entry name" value="Phox_assoc"/>
</dbReference>
<dbReference type="Gene3D" id="3.30.1520.10">
    <property type="entry name" value="Phox-like domain"/>
    <property type="match status" value="1"/>
</dbReference>